<sequence length="208" mass="23142">MSNTENTGGKSPKEMEEIKAATNDTSAKIYPIIKPADWVGIRAGALKTNMIGSPAENNLKLVVAYGKDTPDNFVFLTQNDLPKYEGRNIIEEALKNIDEYPTEFEYSEVFENKALSASGPDFASERILSQSHMLKAHEMLGAEELFVSIPRRSCMMVIARDASQDLLNKFSYLHDHTWNDDSYGNAPIANLIFIVKGGNIVAHINLED</sequence>
<evidence type="ECO:0008006" key="3">
    <source>
        <dbReference type="Google" id="ProtNLM"/>
    </source>
</evidence>
<gene>
    <name evidence="1" type="ORF">KW502_01890</name>
</gene>
<dbReference type="RefSeq" id="WP_219038838.1">
    <property type="nucleotide sequence ID" value="NZ_JAHWDF010000002.1"/>
</dbReference>
<comment type="caution">
    <text evidence="1">The sequence shown here is derived from an EMBL/GenBank/DDBJ whole genome shotgun (WGS) entry which is preliminary data.</text>
</comment>
<name>A0ABS6VY82_9FLAO</name>
<evidence type="ECO:0000313" key="1">
    <source>
        <dbReference type="EMBL" id="MBW2960549.1"/>
    </source>
</evidence>
<organism evidence="1 2">
    <name type="scientific">Mesonia aestuariivivens</name>
    <dbReference type="NCBI Taxonomy" id="2796128"/>
    <lineage>
        <taxon>Bacteria</taxon>
        <taxon>Pseudomonadati</taxon>
        <taxon>Bacteroidota</taxon>
        <taxon>Flavobacteriia</taxon>
        <taxon>Flavobacteriales</taxon>
        <taxon>Flavobacteriaceae</taxon>
        <taxon>Mesonia</taxon>
    </lineage>
</organism>
<accession>A0ABS6VY82</accession>
<protein>
    <recommendedName>
        <fullName evidence="3">DUF1444 family protein</fullName>
    </recommendedName>
</protein>
<keyword evidence="2" id="KW-1185">Reference proteome</keyword>
<evidence type="ECO:0000313" key="2">
    <source>
        <dbReference type="Proteomes" id="UP000719267"/>
    </source>
</evidence>
<dbReference type="Proteomes" id="UP000719267">
    <property type="component" value="Unassembled WGS sequence"/>
</dbReference>
<reference evidence="1 2" key="1">
    <citation type="submission" date="2021-07" db="EMBL/GenBank/DDBJ databases">
        <title>Mesonia aestuariivivens sp. nov., isolated from a tidal flat.</title>
        <authorList>
            <person name="Kim Y.-O."/>
            <person name="Yoon J.-H."/>
        </authorList>
    </citation>
    <scope>NUCLEOTIDE SEQUENCE [LARGE SCALE GENOMIC DNA]</scope>
    <source>
        <strain evidence="1 2">JHPTF-M18</strain>
    </source>
</reference>
<proteinExistence type="predicted"/>
<dbReference type="EMBL" id="JAHWDF010000002">
    <property type="protein sequence ID" value="MBW2960549.1"/>
    <property type="molecule type" value="Genomic_DNA"/>
</dbReference>